<evidence type="ECO:0000256" key="11">
    <source>
        <dbReference type="RuleBase" id="RU003684"/>
    </source>
</evidence>
<keyword evidence="7 11" id="KW-0378">Hydrolase</keyword>
<organism evidence="13 14">
    <name type="scientific">Paragonimus westermani</name>
    <dbReference type="NCBI Taxonomy" id="34504"/>
    <lineage>
        <taxon>Eukaryota</taxon>
        <taxon>Metazoa</taxon>
        <taxon>Spiralia</taxon>
        <taxon>Lophotrochozoa</taxon>
        <taxon>Platyhelminthes</taxon>
        <taxon>Trematoda</taxon>
        <taxon>Digenea</taxon>
        <taxon>Plagiorchiida</taxon>
        <taxon>Troglotremata</taxon>
        <taxon>Troglotrematidae</taxon>
        <taxon>Paragonimus</taxon>
    </lineage>
</organism>
<dbReference type="FunFam" id="3.40.800.10:FF:000012">
    <property type="entry name" value="Arginase"/>
    <property type="match status" value="1"/>
</dbReference>
<dbReference type="InterPro" id="IPR020855">
    <property type="entry name" value="Ureohydrolase_Mn_BS"/>
</dbReference>
<evidence type="ECO:0000256" key="6">
    <source>
        <dbReference type="ARBA" id="ARBA00022723"/>
    </source>
</evidence>
<accession>A0A5J4NW24</accession>
<dbReference type="InterPro" id="IPR014033">
    <property type="entry name" value="Arginase"/>
</dbReference>
<dbReference type="EMBL" id="QNGE01000614">
    <property type="protein sequence ID" value="KAA3679845.1"/>
    <property type="molecule type" value="Genomic_DNA"/>
</dbReference>
<dbReference type="PANTHER" id="PTHR43782:SF3">
    <property type="entry name" value="ARGINASE"/>
    <property type="match status" value="1"/>
</dbReference>
<reference evidence="13 14" key="1">
    <citation type="journal article" date="2019" name="Gigascience">
        <title>Whole-genome sequence of the oriental lung fluke Paragonimus westermani.</title>
        <authorList>
            <person name="Oey H."/>
            <person name="Zakrzewski M."/>
            <person name="Narain K."/>
            <person name="Devi K.R."/>
            <person name="Agatsuma T."/>
            <person name="Nawaratna S."/>
            <person name="Gobert G.N."/>
            <person name="Jones M.K."/>
            <person name="Ragan M.A."/>
            <person name="McManus D.P."/>
            <person name="Krause L."/>
        </authorList>
    </citation>
    <scope>NUCLEOTIDE SEQUENCE [LARGE SCALE GENOMIC DNA]</scope>
    <source>
        <strain evidence="13 14">IND2009</strain>
    </source>
</reference>
<dbReference type="PRINTS" id="PR00116">
    <property type="entry name" value="ARGINASE"/>
</dbReference>
<evidence type="ECO:0000256" key="10">
    <source>
        <dbReference type="PROSITE-ProRule" id="PRU00742"/>
    </source>
</evidence>
<dbReference type="InterPro" id="IPR023696">
    <property type="entry name" value="Ureohydrolase_dom_sf"/>
</dbReference>
<dbReference type="PANTHER" id="PTHR43782">
    <property type="entry name" value="ARGINASE"/>
    <property type="match status" value="1"/>
</dbReference>
<evidence type="ECO:0000256" key="8">
    <source>
        <dbReference type="ARBA" id="ARBA00023211"/>
    </source>
</evidence>
<dbReference type="GO" id="GO:0006525">
    <property type="term" value="P:arginine metabolic process"/>
    <property type="evidence" value="ECO:0007669"/>
    <property type="project" value="UniProtKB-KW"/>
</dbReference>
<evidence type="ECO:0000256" key="5">
    <source>
        <dbReference type="ARBA" id="ARBA00022503"/>
    </source>
</evidence>
<evidence type="ECO:0000256" key="7">
    <source>
        <dbReference type="ARBA" id="ARBA00022801"/>
    </source>
</evidence>
<evidence type="ECO:0000256" key="4">
    <source>
        <dbReference type="ARBA" id="ARBA00022436"/>
    </source>
</evidence>
<proteinExistence type="inferred from homology"/>
<protein>
    <recommendedName>
        <fullName evidence="3 12">Arginase</fullName>
        <ecNumber evidence="2 12">3.5.3.1</ecNumber>
    </recommendedName>
</protein>
<name>A0A5J4NW24_9TREM</name>
<sequence length="401" mass="44055">MLVSKNLIQCQLDAGVCTNQLVFDFSLRRGKRPDLVFISVPVDLKNPVLARDSPLPLYPHVKMIGVPVKKGQPKDGTQFGPKLIRDTDIVQSLQSIGVKLEDLGDLLLEVDNDAEEPRVFGMINAFSFIDTTCKIAKRVEELLKEDEIKRSKKHGSRPPPLILIGGDHSMATGSLLGHRRAEPDACVIWVDAHADLNTPLTSSSGNTHGMPVAFVMNELQEEIPYMKELESIDPCLNAADIVYIGLRDLDPHEVYDLRKNNIKHFSVTDIDKMGIESVIQQAIQAVNPRLERPIHLSFDIDAMDPSIAPSTGTPVPGGLSMREGLRICEEIYATGKLSVMDLVELNPLLGTSADVQLTQSTAVSLLKACLGTRRCGHLPFKVHSLADEGIPSRADRNKLAK</sequence>
<keyword evidence="4 12" id="KW-0835">Urea cycle</keyword>
<evidence type="ECO:0000256" key="12">
    <source>
        <dbReference type="RuleBase" id="RU361159"/>
    </source>
</evidence>
<dbReference type="EC" id="3.5.3.1" evidence="2 12"/>
<evidence type="ECO:0000313" key="14">
    <source>
        <dbReference type="Proteomes" id="UP000324629"/>
    </source>
</evidence>
<comment type="similarity">
    <text evidence="10 11">Belongs to the arginase family.</text>
</comment>
<keyword evidence="5 12" id="KW-0056">Arginine metabolism</keyword>
<dbReference type="GO" id="GO:0004053">
    <property type="term" value="F:arginase activity"/>
    <property type="evidence" value="ECO:0007669"/>
    <property type="project" value="UniProtKB-EC"/>
</dbReference>
<dbReference type="GO" id="GO:0030145">
    <property type="term" value="F:manganese ion binding"/>
    <property type="evidence" value="ECO:0007669"/>
    <property type="project" value="TreeGrafter"/>
</dbReference>
<evidence type="ECO:0000256" key="1">
    <source>
        <dbReference type="ARBA" id="ARBA00005098"/>
    </source>
</evidence>
<dbReference type="Pfam" id="PF00491">
    <property type="entry name" value="Arginase"/>
    <property type="match status" value="1"/>
</dbReference>
<dbReference type="GO" id="GO:0005634">
    <property type="term" value="C:nucleus"/>
    <property type="evidence" value="ECO:0007669"/>
    <property type="project" value="TreeGrafter"/>
</dbReference>
<dbReference type="GO" id="GO:0000050">
    <property type="term" value="P:urea cycle"/>
    <property type="evidence" value="ECO:0007669"/>
    <property type="project" value="UniProtKB-UniPathway"/>
</dbReference>
<keyword evidence="8 12" id="KW-0464">Manganese</keyword>
<evidence type="ECO:0000313" key="13">
    <source>
        <dbReference type="EMBL" id="KAA3679845.1"/>
    </source>
</evidence>
<comment type="catalytic activity">
    <reaction evidence="9 12">
        <text>L-arginine + H2O = urea + L-ornithine</text>
        <dbReference type="Rhea" id="RHEA:20569"/>
        <dbReference type="ChEBI" id="CHEBI:15377"/>
        <dbReference type="ChEBI" id="CHEBI:16199"/>
        <dbReference type="ChEBI" id="CHEBI:32682"/>
        <dbReference type="ChEBI" id="CHEBI:46911"/>
        <dbReference type="EC" id="3.5.3.1"/>
    </reaction>
</comment>
<comment type="caution">
    <text evidence="13">The sequence shown here is derived from an EMBL/GenBank/DDBJ whole genome shotgun (WGS) entry which is preliminary data.</text>
</comment>
<dbReference type="PROSITE" id="PS51409">
    <property type="entry name" value="ARGINASE_2"/>
    <property type="match status" value="1"/>
</dbReference>
<comment type="pathway">
    <text evidence="1 12">Nitrogen metabolism; urea cycle; L-ornithine and urea from L-arginine: step 1/1.</text>
</comment>
<dbReference type="CDD" id="cd09989">
    <property type="entry name" value="Arginase"/>
    <property type="match status" value="1"/>
</dbReference>
<evidence type="ECO:0000256" key="3">
    <source>
        <dbReference type="ARBA" id="ARBA00018123"/>
    </source>
</evidence>
<comment type="cofactor">
    <cofactor evidence="12">
        <name>Mn(2+)</name>
        <dbReference type="ChEBI" id="CHEBI:29035"/>
    </cofactor>
    <text evidence="12">Binds 2 manganese ions per subunit.</text>
</comment>
<evidence type="ECO:0000256" key="2">
    <source>
        <dbReference type="ARBA" id="ARBA00012168"/>
    </source>
</evidence>
<dbReference type="AlphaFoldDB" id="A0A5J4NW24"/>
<gene>
    <name evidence="13" type="ORF">DEA37_0003487</name>
</gene>
<dbReference type="NCBIfam" id="TIGR01229">
    <property type="entry name" value="rocF_arginase"/>
    <property type="match status" value="1"/>
</dbReference>
<keyword evidence="6 12" id="KW-0479">Metal-binding</keyword>
<dbReference type="InterPro" id="IPR006035">
    <property type="entry name" value="Ureohydrolase"/>
</dbReference>
<dbReference type="PROSITE" id="PS01053">
    <property type="entry name" value="ARGINASE_1"/>
    <property type="match status" value="1"/>
</dbReference>
<dbReference type="GO" id="GO:0005829">
    <property type="term" value="C:cytosol"/>
    <property type="evidence" value="ECO:0007669"/>
    <property type="project" value="TreeGrafter"/>
</dbReference>
<dbReference type="Proteomes" id="UP000324629">
    <property type="component" value="Unassembled WGS sequence"/>
</dbReference>
<dbReference type="Gene3D" id="3.40.800.10">
    <property type="entry name" value="Ureohydrolase domain"/>
    <property type="match status" value="1"/>
</dbReference>
<evidence type="ECO:0000256" key="9">
    <source>
        <dbReference type="ARBA" id="ARBA00047391"/>
    </source>
</evidence>
<keyword evidence="14" id="KW-1185">Reference proteome</keyword>
<dbReference type="UniPathway" id="UPA00158">
    <property type="reaction ID" value="UER00270"/>
</dbReference>
<dbReference type="SUPFAM" id="SSF52768">
    <property type="entry name" value="Arginase/deacetylase"/>
    <property type="match status" value="1"/>
</dbReference>